<feature type="signal peptide" evidence="2">
    <location>
        <begin position="1"/>
        <end position="28"/>
    </location>
</feature>
<accession>A0A1G8CWM3</accession>
<evidence type="ECO:0000313" key="3">
    <source>
        <dbReference type="EMBL" id="SDH49901.1"/>
    </source>
</evidence>
<dbReference type="Proteomes" id="UP000217076">
    <property type="component" value="Unassembled WGS sequence"/>
</dbReference>
<reference evidence="4" key="1">
    <citation type="submission" date="2016-10" db="EMBL/GenBank/DDBJ databases">
        <authorList>
            <person name="Varghese N."/>
            <person name="Submissions S."/>
        </authorList>
    </citation>
    <scope>NUCLEOTIDE SEQUENCE [LARGE SCALE GENOMIC DNA]</scope>
    <source>
        <strain evidence="4">930I</strain>
    </source>
</reference>
<evidence type="ECO:0000256" key="1">
    <source>
        <dbReference type="SAM" id="MobiDB-lite"/>
    </source>
</evidence>
<name>A0A1G8CWM3_9PROT</name>
<evidence type="ECO:0008006" key="5">
    <source>
        <dbReference type="Google" id="ProtNLM"/>
    </source>
</evidence>
<protein>
    <recommendedName>
        <fullName evidence="5">Cysteine rich repeat-containing protein</fullName>
    </recommendedName>
</protein>
<proteinExistence type="predicted"/>
<dbReference type="AlphaFoldDB" id="A0A1G8CWM3"/>
<dbReference type="EMBL" id="FNCV01000007">
    <property type="protein sequence ID" value="SDH49901.1"/>
    <property type="molecule type" value="Genomic_DNA"/>
</dbReference>
<evidence type="ECO:0000313" key="4">
    <source>
        <dbReference type="Proteomes" id="UP000217076"/>
    </source>
</evidence>
<feature type="region of interest" description="Disordered" evidence="1">
    <location>
        <begin position="185"/>
        <end position="215"/>
    </location>
</feature>
<organism evidence="3 4">
    <name type="scientific">Roseospirillum parvum</name>
    <dbReference type="NCBI Taxonomy" id="83401"/>
    <lineage>
        <taxon>Bacteria</taxon>
        <taxon>Pseudomonadati</taxon>
        <taxon>Pseudomonadota</taxon>
        <taxon>Alphaproteobacteria</taxon>
        <taxon>Rhodospirillales</taxon>
        <taxon>Rhodospirillaceae</taxon>
        <taxon>Roseospirillum</taxon>
    </lineage>
</organism>
<gene>
    <name evidence="3" type="ORF">SAMN05421742_107120</name>
</gene>
<keyword evidence="4" id="KW-1185">Reference proteome</keyword>
<sequence>MSTLSRPGRLTLCLVLVLPLLVPLARPAAGESGQSPAQGTEQAIQQCKSEHAGCLNACAYLNGDDEARQTGCEARCAADRAACEALAGYAKVKPWLDQQKESVDRLLDGLSRDGDGEPVTGQRCDERRQGCQGDCADRFPEEDDEGRLSCTAVCEAEHAACQTLAGVEKARPWIRQQTEKLRDFLDGFMGTPPKDRPEPKPAEPANKSAPETLDI</sequence>
<dbReference type="STRING" id="83401.SAMN05421742_107120"/>
<keyword evidence="2" id="KW-0732">Signal</keyword>
<dbReference type="RefSeq" id="WP_092620067.1">
    <property type="nucleotide sequence ID" value="NZ_FNCV01000007.1"/>
</dbReference>
<evidence type="ECO:0000256" key="2">
    <source>
        <dbReference type="SAM" id="SignalP"/>
    </source>
</evidence>
<feature type="chain" id="PRO_5011792879" description="Cysteine rich repeat-containing protein" evidence="2">
    <location>
        <begin position="29"/>
        <end position="215"/>
    </location>
</feature>